<organism evidence="3 4">
    <name type="scientific">Trypanosoma equiperdum</name>
    <dbReference type="NCBI Taxonomy" id="5694"/>
    <lineage>
        <taxon>Eukaryota</taxon>
        <taxon>Discoba</taxon>
        <taxon>Euglenozoa</taxon>
        <taxon>Kinetoplastea</taxon>
        <taxon>Metakinetoplastina</taxon>
        <taxon>Trypanosomatida</taxon>
        <taxon>Trypanosomatidae</taxon>
        <taxon>Trypanosoma</taxon>
    </lineage>
</organism>
<comment type="caution">
    <text evidence="3">The sequence shown here is derived from an EMBL/GenBank/DDBJ whole genome shotgun (WGS) entry which is preliminary data.</text>
</comment>
<keyword evidence="1" id="KW-0175">Coiled coil</keyword>
<dbReference type="GeneID" id="92376948"/>
<name>A0A1G4IG94_TRYEQ</name>
<gene>
    <name evidence="3" type="ORF">TEOVI_000300800</name>
</gene>
<evidence type="ECO:0000256" key="1">
    <source>
        <dbReference type="SAM" id="Coils"/>
    </source>
</evidence>
<sequence>MESPINPEIWKFLFRGGVAALSFASLFSLYHERYDLLSSLDADFKAISTAQTGCESETAIAKIVSKIKEESAQKKGMTRLSAERHGSTLVRLAALQKDGSNATVVRAAIKALVVIFGADAAGHRKLYMLGGYRTLLTTLSEAHRQGLQPLLEETAEVLHTLTRVDDSEVILDTDVPVGSEGAYALARIPATVKMLRVLNPQSSIVLLSSLTGIFANVCALRAGAVVIGRGLDGHSGISYFLRLLQHNNQGVAEHCIMTIRYLARSGIGHAELAEEENLCRLAENFSATSDPRIINSVLSILLVMFDSKEGPKFFHNVAEKTDIISTMFEIWCRASDKVLRDRAEVLVQLLSHVPQCTSKVQRYLERYRSQIAERRMADEEARRKQLQQMRQNQMMQQMMLENMGMGGGMDLAAMMGGGM</sequence>
<dbReference type="SUPFAM" id="SSF48371">
    <property type="entry name" value="ARM repeat"/>
    <property type="match status" value="1"/>
</dbReference>
<feature type="coiled-coil region" evidence="1">
    <location>
        <begin position="369"/>
        <end position="396"/>
    </location>
</feature>
<reference evidence="3" key="1">
    <citation type="submission" date="2016-09" db="EMBL/GenBank/DDBJ databases">
        <authorList>
            <person name="Hebert L."/>
            <person name="Moumen B."/>
        </authorList>
    </citation>
    <scope>NUCLEOTIDE SEQUENCE [LARGE SCALE GENOMIC DNA]</scope>
    <source>
        <strain evidence="3">OVI</strain>
    </source>
</reference>
<dbReference type="Proteomes" id="UP000195570">
    <property type="component" value="Unassembled WGS sequence"/>
</dbReference>
<keyword evidence="2" id="KW-0812">Transmembrane</keyword>
<feature type="transmembrane region" description="Helical" evidence="2">
    <location>
        <begin position="12"/>
        <end position="30"/>
    </location>
</feature>
<dbReference type="VEuPathDB" id="TriTrypDB:TEOVI_000300800"/>
<keyword evidence="2" id="KW-0472">Membrane</keyword>
<evidence type="ECO:0000313" key="4">
    <source>
        <dbReference type="Proteomes" id="UP000195570"/>
    </source>
</evidence>
<evidence type="ECO:0000256" key="2">
    <source>
        <dbReference type="SAM" id="Phobius"/>
    </source>
</evidence>
<accession>A0A1G4IG94</accession>
<keyword evidence="4" id="KW-1185">Reference proteome</keyword>
<keyword evidence="2" id="KW-1133">Transmembrane helix</keyword>
<dbReference type="InterPro" id="IPR016024">
    <property type="entry name" value="ARM-type_fold"/>
</dbReference>
<dbReference type="EMBL" id="CZPT02001628">
    <property type="protein sequence ID" value="SCU71427.1"/>
    <property type="molecule type" value="Genomic_DNA"/>
</dbReference>
<dbReference type="Gene3D" id="1.25.10.10">
    <property type="entry name" value="Leucine-rich Repeat Variant"/>
    <property type="match status" value="1"/>
</dbReference>
<dbReference type="AlphaFoldDB" id="A0A1G4IG94"/>
<evidence type="ECO:0000313" key="3">
    <source>
        <dbReference type="EMBL" id="SCU71427.1"/>
    </source>
</evidence>
<dbReference type="RefSeq" id="XP_067082096.1">
    <property type="nucleotide sequence ID" value="XM_067225995.1"/>
</dbReference>
<dbReference type="InterPro" id="IPR011989">
    <property type="entry name" value="ARM-like"/>
</dbReference>
<protein>
    <submittedName>
        <fullName evidence="3">Archaic translocase outer mitochondrial membrane 46 kDa subunit</fullName>
    </submittedName>
</protein>
<proteinExistence type="predicted"/>